<organism evidence="1">
    <name type="scientific">Ovis aries</name>
    <name type="common">Sheep</name>
    <dbReference type="NCBI Taxonomy" id="9940"/>
    <lineage>
        <taxon>Eukaryota</taxon>
        <taxon>Metazoa</taxon>
        <taxon>Chordata</taxon>
        <taxon>Craniata</taxon>
        <taxon>Vertebrata</taxon>
        <taxon>Euteleostomi</taxon>
        <taxon>Mammalia</taxon>
        <taxon>Eutheria</taxon>
        <taxon>Laurasiatheria</taxon>
        <taxon>Artiodactyla</taxon>
        <taxon>Ruminantia</taxon>
        <taxon>Pecora</taxon>
        <taxon>Bovidae</taxon>
        <taxon>Caprinae</taxon>
        <taxon>Ovis</taxon>
    </lineage>
</organism>
<accession>A0AC11ED20</accession>
<reference evidence="1" key="1">
    <citation type="submission" date="2020-11" db="EMBL/GenBank/DDBJ databases">
        <authorList>
            <person name="Davenport K.M."/>
            <person name="Bickhart D.M."/>
            <person name="Smith T.P.L."/>
            <person name="Murdoch B.M."/>
            <person name="Rosen B.D."/>
        </authorList>
    </citation>
    <scope>NUCLEOTIDE SEQUENCE [LARGE SCALE GENOMIC DNA]</scope>
    <source>
        <strain evidence="1">OAR_USU_Benz2616</strain>
    </source>
</reference>
<gene>
    <name evidence="1" type="primary">EEF1D</name>
</gene>
<reference evidence="1" key="2">
    <citation type="submission" date="2025-08" db="UniProtKB">
        <authorList>
            <consortium name="Ensembl"/>
        </authorList>
    </citation>
    <scope>IDENTIFICATION</scope>
</reference>
<reference evidence="1" key="3">
    <citation type="submission" date="2025-09" db="UniProtKB">
        <authorList>
            <consortium name="Ensembl"/>
        </authorList>
    </citation>
    <scope>IDENTIFICATION</scope>
</reference>
<proteinExistence type="predicted"/>
<name>A0AC11ED20_SHEEP</name>
<dbReference type="Ensembl" id="ENSOART00020071265.1">
    <property type="protein sequence ID" value="ENSOARP00020056095.1"/>
    <property type="gene ID" value="ENSOARG00020011880.2"/>
</dbReference>
<protein>
    <submittedName>
        <fullName evidence="1">Eukaryotic translation elongation factor 1 delta</fullName>
    </submittedName>
</protein>
<evidence type="ECO:0000313" key="1">
    <source>
        <dbReference type="Ensembl" id="ENSOARP00020056095.1"/>
    </source>
</evidence>
<sequence>PQQLPLVQLLKRGHYPLLQGGGYVRPAAAPAQEQHPHGAVGGLQLLRGTGGLGPAPPAGLLAPLQGRHPGIRAGAGRVGHQQHGLLLQAAAAQVAPDTRDELLEEPASQQRAAEPGVGAVAVGGRELVLVVVAQTWWVWQLPDDQRLQLVAAGQVSGQQDCHPVAPPAAAAAPRTHGRGLLWEQLPVEARDVGVVDLLVAVAALGGDWSTRSAVGQGPGAGGLPRLLLDRRARGGAGGRGLGLAVDALAGDAVALLPAPEPAVAGLEGAFGPVDLAREGLGLRLDERPRQRHAVLAQRQEPRVDGAVDLLLVGQPHLLALRAHLAAQLLQEPAQLGFVLEPAAQRAAGHAEVAAHAGLPLAALDALDGLQLILDGVGLAEGHLHGDAGPRPGRGGRRPSGGDRGGRGGPRRLHGASGGGSATAARGRDSRGSRRVHGCCGDRDGSGGAGAGAIRPPGRPRWAGAGGGTGRALPFVSPAGRAQARWAPVPAPRRASLDPARRVHPNCGGGERGGGAGAVPSGLLQLLPERASSAGVSHWLLPSLPRGSSRGGPGPRSRVCARAASPAPRSVVEPAASLPVRGARGPPFPLPSRAVDPSSLVPASLAGVKMATNFLVHEKIWFDKFKYDDAERKFYEQMNGPVAGSSRQENGASVILRDIARARENIQKSLAGSAGPGASSGPSGDHSELVTRIASLEVENQSLRGVVQDLQQAVSKLEARLSALEKSSPAHRATTPQTQHVSPMRQVEPPSRKAATATEDDEDDDIDLFGSDEEEDKEAARLREERLRQYAEKKAKKPALVAKSSILLDVKPWDDETDMAQLEACVRSVQLDGLVWGSSKLVPVGYGIRKLQIQCVVEDDKVGTDQLEEEITKFEEHVQSVDIAAFNKI</sequence>